<dbReference type="Proteomes" id="UP000199120">
    <property type="component" value="Unassembled WGS sequence"/>
</dbReference>
<name>A0A1H7P3F0_9BURK</name>
<reference evidence="2" key="1">
    <citation type="submission" date="2016-10" db="EMBL/GenBank/DDBJ databases">
        <authorList>
            <person name="Varghese N."/>
            <person name="Submissions S."/>
        </authorList>
    </citation>
    <scope>NUCLEOTIDE SEQUENCE [LARGE SCALE GENOMIC DNA]</scope>
    <source>
        <strain evidence="2">LMG 26416</strain>
    </source>
</reference>
<keyword evidence="2" id="KW-1185">Reference proteome</keyword>
<evidence type="ECO:0000313" key="1">
    <source>
        <dbReference type="EMBL" id="SEL29838.1"/>
    </source>
</evidence>
<dbReference type="RefSeq" id="WP_090550830.1">
    <property type="nucleotide sequence ID" value="NZ_FNSR01000002.1"/>
</dbReference>
<accession>A0A1H7P3F0</accession>
<organism evidence="1 2">
    <name type="scientific">Paraburkholderia caballeronis</name>
    <dbReference type="NCBI Taxonomy" id="416943"/>
    <lineage>
        <taxon>Bacteria</taxon>
        <taxon>Pseudomonadati</taxon>
        <taxon>Pseudomonadota</taxon>
        <taxon>Betaproteobacteria</taxon>
        <taxon>Burkholderiales</taxon>
        <taxon>Burkholderiaceae</taxon>
        <taxon>Paraburkholderia</taxon>
    </lineage>
</organism>
<proteinExistence type="predicted"/>
<dbReference type="STRING" id="416943.SAMN05445871_5327"/>
<protein>
    <submittedName>
        <fullName evidence="1">Uncharacterized protein</fullName>
    </submittedName>
</protein>
<gene>
    <name evidence="1" type="ORF">SAMN05192542_106195</name>
</gene>
<evidence type="ECO:0000313" key="2">
    <source>
        <dbReference type="Proteomes" id="UP000199120"/>
    </source>
</evidence>
<dbReference type="OrthoDB" id="9011789at2"/>
<dbReference type="AlphaFoldDB" id="A0A1H7P3F0"/>
<sequence>MKAPMRVGAHIEGIHWIAEYLAATREIRVFREGRELDLYDAPRSMFGEEAEAGSPNEADNRAQEAALLASLRRYVAERDAEE</sequence>
<dbReference type="EMBL" id="FOAJ01000006">
    <property type="protein sequence ID" value="SEL29838.1"/>
    <property type="molecule type" value="Genomic_DNA"/>
</dbReference>